<proteinExistence type="predicted"/>
<protein>
    <submittedName>
        <fullName evidence="3">Uncharacterized protein</fullName>
    </submittedName>
</protein>
<feature type="compositionally biased region" description="Acidic residues" evidence="1">
    <location>
        <begin position="74"/>
        <end position="83"/>
    </location>
</feature>
<evidence type="ECO:0000313" key="4">
    <source>
        <dbReference type="Proteomes" id="UP000594263"/>
    </source>
</evidence>
<dbReference type="PANTHER" id="PTHR34268">
    <property type="entry name" value="OS01G0321850 PROTEIN"/>
    <property type="match status" value="1"/>
</dbReference>
<feature type="region of interest" description="Disordered" evidence="1">
    <location>
        <begin position="63"/>
        <end position="83"/>
    </location>
</feature>
<keyword evidence="2" id="KW-1133">Transmembrane helix</keyword>
<dbReference type="PANTHER" id="PTHR34268:SF8">
    <property type="entry name" value="FAE DOMAIN-CONTAINING PROTEIN"/>
    <property type="match status" value="1"/>
</dbReference>
<sequence length="83" mass="9125">MSATGHHVLLKIVVFVAVQALVYFILSSSSQIFSKRGRFGRSFSLTPARNVSIRRIMAAFSDTPVGSDSRQAGPDEDLRDILK</sequence>
<dbReference type="Gramene" id="Kaladp0413s0001.1.v1.1">
    <property type="protein sequence ID" value="Kaladp0413s0001.1.v1.1.CDS.1"/>
    <property type="gene ID" value="Kaladp0413s0001.v1.1"/>
</dbReference>
<evidence type="ECO:0000256" key="1">
    <source>
        <dbReference type="SAM" id="MobiDB-lite"/>
    </source>
</evidence>
<accession>A0A7N0V8W8</accession>
<evidence type="ECO:0000256" key="2">
    <source>
        <dbReference type="SAM" id="Phobius"/>
    </source>
</evidence>
<feature type="transmembrane region" description="Helical" evidence="2">
    <location>
        <begin position="6"/>
        <end position="26"/>
    </location>
</feature>
<keyword evidence="2" id="KW-0472">Membrane</keyword>
<evidence type="ECO:0000313" key="3">
    <source>
        <dbReference type="EnsemblPlants" id="Kaladp0413s0001.1.v1.1.CDS.1"/>
    </source>
</evidence>
<dbReference type="AlphaFoldDB" id="A0A7N0V8W8"/>
<dbReference type="Proteomes" id="UP000594263">
    <property type="component" value="Unplaced"/>
</dbReference>
<reference evidence="3" key="1">
    <citation type="submission" date="2021-01" db="UniProtKB">
        <authorList>
            <consortium name="EnsemblPlants"/>
        </authorList>
    </citation>
    <scope>IDENTIFICATION</scope>
</reference>
<dbReference type="EnsemblPlants" id="Kaladp0413s0001.1.v1.1">
    <property type="protein sequence ID" value="Kaladp0413s0001.1.v1.1.CDS.1"/>
    <property type="gene ID" value="Kaladp0413s0001.v1.1"/>
</dbReference>
<keyword evidence="4" id="KW-1185">Reference proteome</keyword>
<name>A0A7N0V8W8_KALFE</name>
<organism evidence="3 4">
    <name type="scientific">Kalanchoe fedtschenkoi</name>
    <name type="common">Lavender scallops</name>
    <name type="synonym">South American air plant</name>
    <dbReference type="NCBI Taxonomy" id="63787"/>
    <lineage>
        <taxon>Eukaryota</taxon>
        <taxon>Viridiplantae</taxon>
        <taxon>Streptophyta</taxon>
        <taxon>Embryophyta</taxon>
        <taxon>Tracheophyta</taxon>
        <taxon>Spermatophyta</taxon>
        <taxon>Magnoliopsida</taxon>
        <taxon>eudicotyledons</taxon>
        <taxon>Gunneridae</taxon>
        <taxon>Pentapetalae</taxon>
        <taxon>Saxifragales</taxon>
        <taxon>Crassulaceae</taxon>
        <taxon>Kalanchoe</taxon>
    </lineage>
</organism>
<keyword evidence="2" id="KW-0812">Transmembrane</keyword>